<sequence>MMIEKKIHNLLANEFTSFPNSELQDYYKLLFQAVYGAEHMITTYNDCLKALENEMSQIEADINCPLYSDITLSLPLIRVNLLKCKAENIDHHKISQAFFDGAKIDSKIPATKFETYLNFAAKELKKQPFNFNEQYLEEFIKNVKKLDFPTVHHSETYKKNYKPHYRVIPFQIWEKQFSKNFHNV</sequence>
<evidence type="ECO:0000313" key="1">
    <source>
        <dbReference type="EMBL" id="QEE14809.2"/>
    </source>
</evidence>
<reference evidence="1 2" key="2">
    <citation type="journal article" date="2024" name="Int. J. Syst. Evol. Microbiol.">
        <title>Promethearchaeum syntrophicum gen. nov., sp. nov., an anaerobic, obligately syntrophic archaeon, the first isolate of the lineage 'Asgard' archaea, and proposal of the new archaeal phylum Promethearchaeota phyl. nov. and kingdom Promethearchaeati regn. nov.</title>
        <authorList>
            <person name="Imachi H."/>
            <person name="Nobu M.K."/>
            <person name="Kato S."/>
            <person name="Takaki Y."/>
            <person name="Miyazaki M."/>
            <person name="Miyata M."/>
            <person name="Ogawara M."/>
            <person name="Saito Y."/>
            <person name="Sakai S."/>
            <person name="Tahara Y.O."/>
            <person name="Takano Y."/>
            <person name="Tasumi E."/>
            <person name="Uematsu K."/>
            <person name="Yoshimura T."/>
            <person name="Itoh T."/>
            <person name="Ohkuma M."/>
            <person name="Takai K."/>
        </authorList>
    </citation>
    <scope>NUCLEOTIDE SEQUENCE [LARGE SCALE GENOMIC DNA]</scope>
    <source>
        <strain evidence="1 2">MK-D1</strain>
    </source>
</reference>
<reference evidence="1 2" key="1">
    <citation type="journal article" date="2020" name="Nature">
        <title>Isolation of an archaeon at the prokaryote-eukaryote interface.</title>
        <authorList>
            <person name="Imachi H."/>
            <person name="Nobu M.K."/>
            <person name="Nakahara N."/>
            <person name="Morono Y."/>
            <person name="Ogawara M."/>
            <person name="Takaki Y."/>
            <person name="Takano Y."/>
            <person name="Uematsu K."/>
            <person name="Ikuta T."/>
            <person name="Ito M."/>
            <person name="Matsui Y."/>
            <person name="Miyazaki M."/>
            <person name="Murata K."/>
            <person name="Saito Y."/>
            <person name="Sakai S."/>
            <person name="Song C."/>
            <person name="Tasumi E."/>
            <person name="Yamanaka Y."/>
            <person name="Yamaguchi T."/>
            <person name="Kamagata Y."/>
            <person name="Tamaki H."/>
            <person name="Takai K."/>
        </authorList>
    </citation>
    <scope>NUCLEOTIDE SEQUENCE [LARGE SCALE GENOMIC DNA]</scope>
    <source>
        <strain evidence="1 2">MK-D1</strain>
    </source>
</reference>
<dbReference type="KEGG" id="psyt:DSAG12_00626"/>
<dbReference type="AlphaFoldDB" id="A0A5B9D6Q7"/>
<dbReference type="Proteomes" id="UP000321408">
    <property type="component" value="Chromosome"/>
</dbReference>
<evidence type="ECO:0000313" key="2">
    <source>
        <dbReference type="Proteomes" id="UP000321408"/>
    </source>
</evidence>
<gene>
    <name evidence="1" type="ORF">DSAG12_00626</name>
</gene>
<name>A0A5B9D6Q7_9ARCH</name>
<dbReference type="EMBL" id="CP042905">
    <property type="protein sequence ID" value="QEE14809.2"/>
    <property type="molecule type" value="Genomic_DNA"/>
</dbReference>
<proteinExistence type="predicted"/>
<accession>A0A5B9D6Q7</accession>
<protein>
    <submittedName>
        <fullName evidence="1">Uncharacterized protein</fullName>
    </submittedName>
</protein>
<keyword evidence="2" id="KW-1185">Reference proteome</keyword>
<organism evidence="1 2">
    <name type="scientific">Promethearchaeum syntrophicum</name>
    <dbReference type="NCBI Taxonomy" id="2594042"/>
    <lineage>
        <taxon>Archaea</taxon>
        <taxon>Promethearchaeati</taxon>
        <taxon>Promethearchaeota</taxon>
        <taxon>Promethearchaeia</taxon>
        <taxon>Promethearchaeales</taxon>
        <taxon>Promethearchaeaceae</taxon>
        <taxon>Promethearchaeum</taxon>
    </lineage>
</organism>